<feature type="domain" description="BHLH" evidence="2">
    <location>
        <begin position="284"/>
        <end position="333"/>
    </location>
</feature>
<feature type="compositionally biased region" description="Low complexity" evidence="1">
    <location>
        <begin position="162"/>
        <end position="171"/>
    </location>
</feature>
<dbReference type="GO" id="GO:0005634">
    <property type="term" value="C:nucleus"/>
    <property type="evidence" value="ECO:0007669"/>
    <property type="project" value="TreeGrafter"/>
</dbReference>
<feature type="compositionally biased region" description="Low complexity" evidence="1">
    <location>
        <begin position="231"/>
        <end position="264"/>
    </location>
</feature>
<reference evidence="3 4" key="1">
    <citation type="journal article" date="2019" name="Sci. Rep.">
        <title>Comparative genomics of chytrid fungi reveal insights into the obligate biotrophic and pathogenic lifestyle of Synchytrium endobioticum.</title>
        <authorList>
            <person name="van de Vossenberg B.T.L.H."/>
            <person name="Warris S."/>
            <person name="Nguyen H.D.T."/>
            <person name="van Gent-Pelzer M.P.E."/>
            <person name="Joly D.L."/>
            <person name="van de Geest H.C."/>
            <person name="Bonants P.J.M."/>
            <person name="Smith D.S."/>
            <person name="Levesque C.A."/>
            <person name="van der Lee T.A.J."/>
        </authorList>
    </citation>
    <scope>NUCLEOTIDE SEQUENCE [LARGE SCALE GENOMIC DNA]</scope>
    <source>
        <strain evidence="3 4">CBS 675.73</strain>
    </source>
</reference>
<dbReference type="GO" id="GO:0046983">
    <property type="term" value="F:protein dimerization activity"/>
    <property type="evidence" value="ECO:0007669"/>
    <property type="project" value="InterPro"/>
</dbReference>
<keyword evidence="4" id="KW-1185">Reference proteome</keyword>
<dbReference type="Pfam" id="PF00010">
    <property type="entry name" value="HLH"/>
    <property type="match status" value="1"/>
</dbReference>
<evidence type="ECO:0000313" key="4">
    <source>
        <dbReference type="Proteomes" id="UP000320333"/>
    </source>
</evidence>
<dbReference type="STRING" id="246404.A0A507FFR7"/>
<comment type="caution">
    <text evidence="3">The sequence shown here is derived from an EMBL/GenBank/DDBJ whole genome shotgun (WGS) entry which is preliminary data.</text>
</comment>
<dbReference type="InterPro" id="IPR036638">
    <property type="entry name" value="HLH_DNA-bd_sf"/>
</dbReference>
<dbReference type="AlphaFoldDB" id="A0A507FFR7"/>
<sequence length="354" mass="38964">MEGEKMDDETADSFLDFNFYQTDPGFGGAGEHVHHHLDQSRSNSQPTFSNHHIHSNSNAISHPRAYANGYSDPFGPSDSGTGQLDLTPGLNPDLRGDTRDFSSVIGDAADTRGIRHPLDANQLQQQQRSHRQDGTDGNLRLYQQHANAINHSLAQLGEESLSSNNNNNNNSMDNAEYDHHRSHLHSNHHPDLANVANNIMHSISNISSTMTQSISPHGISHHRLPVESDRAAAGLASSNSSGALGGDASSSSNTSFNRNRLSSTPTSAESRTNPLSSKASNTPFKKKSHKDIERRRREAIAQGITELALLVPDAHNSKKGKVIERAVDYIHSLREAEQQNMEKWTFEKLMFDET</sequence>
<dbReference type="InterPro" id="IPR011598">
    <property type="entry name" value="bHLH_dom"/>
</dbReference>
<feature type="region of interest" description="Disordered" evidence="1">
    <location>
        <begin position="112"/>
        <end position="136"/>
    </location>
</feature>
<dbReference type="EMBL" id="QEAP01000096">
    <property type="protein sequence ID" value="TPX75084.1"/>
    <property type="molecule type" value="Genomic_DNA"/>
</dbReference>
<feature type="region of interest" description="Disordered" evidence="1">
    <location>
        <begin position="159"/>
        <end position="191"/>
    </location>
</feature>
<dbReference type="Gene3D" id="4.10.280.10">
    <property type="entry name" value="Helix-loop-helix DNA-binding domain"/>
    <property type="match status" value="1"/>
</dbReference>
<evidence type="ECO:0000259" key="2">
    <source>
        <dbReference type="PROSITE" id="PS50888"/>
    </source>
</evidence>
<feature type="compositionally biased region" description="Polar residues" evidence="1">
    <location>
        <begin position="265"/>
        <end position="283"/>
    </location>
</feature>
<dbReference type="SMART" id="SM00353">
    <property type="entry name" value="HLH"/>
    <property type="match status" value="1"/>
</dbReference>
<protein>
    <recommendedName>
        <fullName evidence="2">BHLH domain-containing protein</fullName>
    </recommendedName>
</protein>
<proteinExistence type="predicted"/>
<dbReference type="PANTHER" id="PTHR47787">
    <property type="entry name" value="CENTROMERE-BINDING PROTEIN 1"/>
    <property type="match status" value="1"/>
</dbReference>
<name>A0A507FFR7_9FUNG</name>
<accession>A0A507FFR7</accession>
<feature type="region of interest" description="Disordered" evidence="1">
    <location>
        <begin position="26"/>
        <end position="95"/>
    </location>
</feature>
<evidence type="ECO:0000313" key="3">
    <source>
        <dbReference type="EMBL" id="TPX75084.1"/>
    </source>
</evidence>
<dbReference type="Proteomes" id="UP000320333">
    <property type="component" value="Unassembled WGS sequence"/>
</dbReference>
<dbReference type="GO" id="GO:0003700">
    <property type="term" value="F:DNA-binding transcription factor activity"/>
    <property type="evidence" value="ECO:0007669"/>
    <property type="project" value="TreeGrafter"/>
</dbReference>
<gene>
    <name evidence="3" type="ORF">CcCBS67573_g03642</name>
</gene>
<dbReference type="PROSITE" id="PS50888">
    <property type="entry name" value="BHLH"/>
    <property type="match status" value="1"/>
</dbReference>
<dbReference type="OrthoDB" id="71302at2759"/>
<feature type="region of interest" description="Disordered" evidence="1">
    <location>
        <begin position="231"/>
        <end position="293"/>
    </location>
</feature>
<evidence type="ECO:0000256" key="1">
    <source>
        <dbReference type="SAM" id="MobiDB-lite"/>
    </source>
</evidence>
<dbReference type="SUPFAM" id="SSF47459">
    <property type="entry name" value="HLH, helix-loop-helix DNA-binding domain"/>
    <property type="match status" value="1"/>
</dbReference>
<organism evidence="3 4">
    <name type="scientific">Chytriomyces confervae</name>
    <dbReference type="NCBI Taxonomy" id="246404"/>
    <lineage>
        <taxon>Eukaryota</taxon>
        <taxon>Fungi</taxon>
        <taxon>Fungi incertae sedis</taxon>
        <taxon>Chytridiomycota</taxon>
        <taxon>Chytridiomycota incertae sedis</taxon>
        <taxon>Chytridiomycetes</taxon>
        <taxon>Chytridiales</taxon>
        <taxon>Chytriomycetaceae</taxon>
        <taxon>Chytriomyces</taxon>
    </lineage>
</organism>
<dbReference type="PANTHER" id="PTHR47787:SF1">
    <property type="entry name" value="CENTROMERE-BINDING PROTEIN 1"/>
    <property type="match status" value="1"/>
</dbReference>